<comment type="catalytic activity">
    <reaction evidence="8">
        <text>DNA(n) + a 2'-deoxyribonucleoside 5'-triphosphate = DNA(n+1) + diphosphate</text>
        <dbReference type="Rhea" id="RHEA:22508"/>
        <dbReference type="Rhea" id="RHEA-COMP:17339"/>
        <dbReference type="Rhea" id="RHEA-COMP:17340"/>
        <dbReference type="ChEBI" id="CHEBI:33019"/>
        <dbReference type="ChEBI" id="CHEBI:61560"/>
        <dbReference type="ChEBI" id="CHEBI:173112"/>
        <dbReference type="EC" id="2.7.7.7"/>
    </reaction>
</comment>
<dbReference type="InterPro" id="IPR048466">
    <property type="entry name" value="DNA_pol3_delta-like_C"/>
</dbReference>
<dbReference type="EC" id="2.7.7.7" evidence="1"/>
<keyword evidence="6" id="KW-0239">DNA-directed DNA polymerase</keyword>
<dbReference type="Pfam" id="PF06144">
    <property type="entry name" value="DNA_pol3_delta"/>
    <property type="match status" value="1"/>
</dbReference>
<evidence type="ECO:0000256" key="5">
    <source>
        <dbReference type="ARBA" id="ARBA00022705"/>
    </source>
</evidence>
<dbReference type="InterPro" id="IPR005790">
    <property type="entry name" value="DNA_polIII_delta"/>
</dbReference>
<dbReference type="SUPFAM" id="SSF52540">
    <property type="entry name" value="P-loop containing nucleoside triphosphate hydrolases"/>
    <property type="match status" value="1"/>
</dbReference>
<dbReference type="GO" id="GO:0003887">
    <property type="term" value="F:DNA-directed DNA polymerase activity"/>
    <property type="evidence" value="ECO:0007669"/>
    <property type="project" value="UniProtKB-KW"/>
</dbReference>
<reference evidence="11 12" key="1">
    <citation type="submission" date="2017-07" db="EMBL/GenBank/DDBJ databases">
        <title>Genome sequencing and assembly of Paenibacillus rigui.</title>
        <authorList>
            <person name="Mayilraj S."/>
        </authorList>
    </citation>
    <scope>NUCLEOTIDE SEQUENCE [LARGE SCALE GENOMIC DNA]</scope>
    <source>
        <strain evidence="11 12">JCM 16352</strain>
    </source>
</reference>
<evidence type="ECO:0000256" key="6">
    <source>
        <dbReference type="ARBA" id="ARBA00022932"/>
    </source>
</evidence>
<dbReference type="RefSeq" id="WP_094015292.1">
    <property type="nucleotide sequence ID" value="NZ_NMQW01000017.1"/>
</dbReference>
<dbReference type="EMBL" id="NMQW01000017">
    <property type="protein sequence ID" value="OXM86143.1"/>
    <property type="molecule type" value="Genomic_DNA"/>
</dbReference>
<dbReference type="GO" id="GO:0003677">
    <property type="term" value="F:DNA binding"/>
    <property type="evidence" value="ECO:0007669"/>
    <property type="project" value="InterPro"/>
</dbReference>
<dbReference type="InterPro" id="IPR010372">
    <property type="entry name" value="DNA_pol3_delta_N"/>
</dbReference>
<keyword evidence="5" id="KW-0235">DNA replication</keyword>
<comment type="similarity">
    <text evidence="7">Belongs to the DNA polymerase HolA subunit family.</text>
</comment>
<evidence type="ECO:0000256" key="3">
    <source>
        <dbReference type="ARBA" id="ARBA00022679"/>
    </source>
</evidence>
<name>A0A229US35_9BACL</name>
<dbReference type="PANTHER" id="PTHR34388:SF1">
    <property type="entry name" value="DNA POLYMERASE III SUBUNIT DELTA"/>
    <property type="match status" value="1"/>
</dbReference>
<evidence type="ECO:0000313" key="12">
    <source>
        <dbReference type="Proteomes" id="UP000215509"/>
    </source>
</evidence>
<evidence type="ECO:0000256" key="2">
    <source>
        <dbReference type="ARBA" id="ARBA00017703"/>
    </source>
</evidence>
<dbReference type="Gene3D" id="3.40.50.300">
    <property type="entry name" value="P-loop containing nucleotide triphosphate hydrolases"/>
    <property type="match status" value="1"/>
</dbReference>
<gene>
    <name evidence="11" type="ORF">CF651_13080</name>
</gene>
<evidence type="ECO:0000259" key="9">
    <source>
        <dbReference type="Pfam" id="PF06144"/>
    </source>
</evidence>
<organism evidence="11 12">
    <name type="scientific">Paenibacillus rigui</name>
    <dbReference type="NCBI Taxonomy" id="554312"/>
    <lineage>
        <taxon>Bacteria</taxon>
        <taxon>Bacillati</taxon>
        <taxon>Bacillota</taxon>
        <taxon>Bacilli</taxon>
        <taxon>Bacillales</taxon>
        <taxon>Paenibacillaceae</taxon>
        <taxon>Paenibacillus</taxon>
    </lineage>
</organism>
<proteinExistence type="inferred from homology"/>
<dbReference type="GO" id="GO:0006261">
    <property type="term" value="P:DNA-templated DNA replication"/>
    <property type="evidence" value="ECO:0007669"/>
    <property type="project" value="TreeGrafter"/>
</dbReference>
<dbReference type="InterPro" id="IPR027417">
    <property type="entry name" value="P-loop_NTPase"/>
</dbReference>
<accession>A0A229US35</accession>
<evidence type="ECO:0000256" key="8">
    <source>
        <dbReference type="ARBA" id="ARBA00049244"/>
    </source>
</evidence>
<dbReference type="AlphaFoldDB" id="A0A229US35"/>
<dbReference type="Proteomes" id="UP000215509">
    <property type="component" value="Unassembled WGS sequence"/>
</dbReference>
<keyword evidence="3" id="KW-0808">Transferase</keyword>
<protein>
    <recommendedName>
        <fullName evidence="2">DNA polymerase III subunit delta</fullName>
        <ecNumber evidence="1">2.7.7.7</ecNumber>
    </recommendedName>
</protein>
<dbReference type="GO" id="GO:0009360">
    <property type="term" value="C:DNA polymerase III complex"/>
    <property type="evidence" value="ECO:0007669"/>
    <property type="project" value="InterPro"/>
</dbReference>
<evidence type="ECO:0000256" key="4">
    <source>
        <dbReference type="ARBA" id="ARBA00022695"/>
    </source>
</evidence>
<dbReference type="Gene3D" id="1.10.8.60">
    <property type="match status" value="1"/>
</dbReference>
<comment type="caution">
    <text evidence="11">The sequence shown here is derived from an EMBL/GenBank/DDBJ whole genome shotgun (WGS) entry which is preliminary data.</text>
</comment>
<evidence type="ECO:0000256" key="1">
    <source>
        <dbReference type="ARBA" id="ARBA00012417"/>
    </source>
</evidence>
<dbReference type="InterPro" id="IPR008921">
    <property type="entry name" value="DNA_pol3_clamp-load_cplx_C"/>
</dbReference>
<feature type="domain" description="DNA polymerase III delta N-terminal" evidence="9">
    <location>
        <begin position="19"/>
        <end position="144"/>
    </location>
</feature>
<dbReference type="PANTHER" id="PTHR34388">
    <property type="entry name" value="DNA POLYMERASE III SUBUNIT DELTA"/>
    <property type="match status" value="1"/>
</dbReference>
<dbReference type="NCBIfam" id="TIGR01128">
    <property type="entry name" value="holA"/>
    <property type="match status" value="1"/>
</dbReference>
<keyword evidence="12" id="KW-1185">Reference proteome</keyword>
<evidence type="ECO:0000259" key="10">
    <source>
        <dbReference type="Pfam" id="PF21694"/>
    </source>
</evidence>
<evidence type="ECO:0000256" key="7">
    <source>
        <dbReference type="ARBA" id="ARBA00034754"/>
    </source>
</evidence>
<dbReference type="Gene3D" id="1.20.272.10">
    <property type="match status" value="1"/>
</dbReference>
<dbReference type="Pfam" id="PF21694">
    <property type="entry name" value="DNA_pol3_delta_C"/>
    <property type="match status" value="1"/>
</dbReference>
<dbReference type="OrthoDB" id="9775929at2"/>
<sequence length="339" mass="38363">MDYKQAMKQIQKGHPAPIYVCFGAETYLVHAFIDKLAARLIEPEHREFAVSKYDLSETPLDVVIEEAETLPFMVPRKLVIASNAWFLTGAKESTKVEHKPERLLEYMKAPADFTVMVFTVDADKLDERKKLVKSLKEADTLVACTSLSADDLTHWVKQEADKADIQFAPGVIEQFIMYTGTSLQALSSELEKCALFVGRGGTLTSDALEQLVTRSIEQNIFILIEHIVQLQLDKAFTMLSELLRRKEEPIKIMALIARQFRIMLQVKDLQQQGYSQQQMASQLGLHPYAVKVAAGQCARFEQKRLADIMSQLSDLDYQMKSGKIDKVLGLEMFLLRLAA</sequence>
<feature type="domain" description="DNA polymerase III delta subunit-like C-terminal" evidence="10">
    <location>
        <begin position="217"/>
        <end position="337"/>
    </location>
</feature>
<evidence type="ECO:0000313" key="11">
    <source>
        <dbReference type="EMBL" id="OXM86143.1"/>
    </source>
</evidence>
<keyword evidence="4" id="KW-0548">Nucleotidyltransferase</keyword>
<dbReference type="SUPFAM" id="SSF48019">
    <property type="entry name" value="post-AAA+ oligomerization domain-like"/>
    <property type="match status" value="1"/>
</dbReference>